<evidence type="ECO:0000256" key="2">
    <source>
        <dbReference type="ARBA" id="ARBA00004331"/>
    </source>
</evidence>
<feature type="compositionally biased region" description="Basic residues" evidence="7">
    <location>
        <begin position="180"/>
        <end position="193"/>
    </location>
</feature>
<evidence type="ECO:0000256" key="6">
    <source>
        <dbReference type="ARBA" id="ARBA00023242"/>
    </source>
</evidence>
<dbReference type="PANTHER" id="PTHR16135:SF2">
    <property type="entry name" value="SHIFTLESS ANTIVIRAL INHIBITOR OF RIBOSOMAL FRAMESHIFTING PROTEIN"/>
    <property type="match status" value="1"/>
</dbReference>
<protein>
    <submittedName>
        <fullName evidence="8">Uncharacterized protein</fullName>
    </submittedName>
</protein>
<comment type="subcellular location">
    <subcellularLocation>
        <location evidence="2">Cytoplasm</location>
        <location evidence="2">Cytoplasmic ribonucleoprotein granule</location>
    </subcellularLocation>
    <subcellularLocation>
        <location evidence="1">Nucleus</location>
    </subcellularLocation>
</comment>
<name>A0ABD3V4P0_SINWO</name>
<feature type="region of interest" description="Disordered" evidence="7">
    <location>
        <begin position="175"/>
        <end position="200"/>
    </location>
</feature>
<evidence type="ECO:0000256" key="1">
    <source>
        <dbReference type="ARBA" id="ARBA00004123"/>
    </source>
</evidence>
<dbReference type="PANTHER" id="PTHR16135">
    <property type="entry name" value="REPRESSOR OF YIELD OF DENV PROTEIN"/>
    <property type="match status" value="1"/>
</dbReference>
<dbReference type="GO" id="GO:0036464">
    <property type="term" value="C:cytoplasmic ribonucleoprotein granule"/>
    <property type="evidence" value="ECO:0007669"/>
    <property type="project" value="UniProtKB-SubCell"/>
</dbReference>
<evidence type="ECO:0000313" key="8">
    <source>
        <dbReference type="EMBL" id="KAL3855648.1"/>
    </source>
</evidence>
<feature type="region of interest" description="Disordered" evidence="7">
    <location>
        <begin position="294"/>
        <end position="318"/>
    </location>
</feature>
<dbReference type="GO" id="GO:0003723">
    <property type="term" value="F:RNA binding"/>
    <property type="evidence" value="ECO:0007669"/>
    <property type="project" value="UniProtKB-KW"/>
</dbReference>
<sequence>MAEGPGDDGGDVDERIQSVRKLRELVKGRLSDDEAKELLRHHEWELSRATDAFLNSEPKDLRELLNRVDEIELHALQKDEVIRDLLRKHEIITETRLFACKHCDHAWWRKVPARKMVSKCKKCGKRYNAIPRNQEWGWAIFVCICGREFSGFGQMGVTNSECYVHRGGCGEMALPDRIRPPTRHGRKPKSRSKHSCDAPDCLNQHDSDGRHILHNGNDDNAGFQRNHYPGFGRGQVYTNRRPAQRRPFNQQGRHGQDPKCIHPKSRQNKPKVIIPSEEHRSTGSTVNTFLDQGDLISLSSFQPSEDDIDEGSGDEGGQ</sequence>
<keyword evidence="5" id="KW-0694">RNA-binding</keyword>
<dbReference type="Proteomes" id="UP001634394">
    <property type="component" value="Unassembled WGS sequence"/>
</dbReference>
<keyword evidence="4" id="KW-0963">Cytoplasm</keyword>
<organism evidence="8 9">
    <name type="scientific">Sinanodonta woodiana</name>
    <name type="common">Chinese pond mussel</name>
    <name type="synonym">Anodonta woodiana</name>
    <dbReference type="NCBI Taxonomy" id="1069815"/>
    <lineage>
        <taxon>Eukaryota</taxon>
        <taxon>Metazoa</taxon>
        <taxon>Spiralia</taxon>
        <taxon>Lophotrochozoa</taxon>
        <taxon>Mollusca</taxon>
        <taxon>Bivalvia</taxon>
        <taxon>Autobranchia</taxon>
        <taxon>Heteroconchia</taxon>
        <taxon>Palaeoheterodonta</taxon>
        <taxon>Unionida</taxon>
        <taxon>Unionoidea</taxon>
        <taxon>Unionidae</taxon>
        <taxon>Unioninae</taxon>
        <taxon>Sinanodonta</taxon>
    </lineage>
</organism>
<evidence type="ECO:0000256" key="5">
    <source>
        <dbReference type="ARBA" id="ARBA00022884"/>
    </source>
</evidence>
<accession>A0ABD3V4P0</accession>
<proteinExistence type="inferred from homology"/>
<dbReference type="EMBL" id="JBJQND010000014">
    <property type="protein sequence ID" value="KAL3855648.1"/>
    <property type="molecule type" value="Genomic_DNA"/>
</dbReference>
<feature type="compositionally biased region" description="Acidic residues" evidence="7">
    <location>
        <begin position="304"/>
        <end position="318"/>
    </location>
</feature>
<evidence type="ECO:0000256" key="3">
    <source>
        <dbReference type="ARBA" id="ARBA00005469"/>
    </source>
</evidence>
<keyword evidence="9" id="KW-1185">Reference proteome</keyword>
<dbReference type="InterPro" id="IPR026795">
    <property type="entry name" value="SHFL"/>
</dbReference>
<keyword evidence="6" id="KW-0539">Nucleus</keyword>
<comment type="caution">
    <text evidence="8">The sequence shown here is derived from an EMBL/GenBank/DDBJ whole genome shotgun (WGS) entry which is preliminary data.</text>
</comment>
<comment type="similarity">
    <text evidence="3">Belongs to the SHFL family.</text>
</comment>
<dbReference type="Pfam" id="PF15135">
    <property type="entry name" value="UPF0515"/>
    <property type="match status" value="2"/>
</dbReference>
<evidence type="ECO:0000256" key="7">
    <source>
        <dbReference type="SAM" id="MobiDB-lite"/>
    </source>
</evidence>
<evidence type="ECO:0000256" key="4">
    <source>
        <dbReference type="ARBA" id="ARBA00022490"/>
    </source>
</evidence>
<dbReference type="GO" id="GO:0005634">
    <property type="term" value="C:nucleus"/>
    <property type="evidence" value="ECO:0007669"/>
    <property type="project" value="UniProtKB-SubCell"/>
</dbReference>
<dbReference type="AlphaFoldDB" id="A0ABD3V4P0"/>
<reference evidence="8 9" key="1">
    <citation type="submission" date="2024-11" db="EMBL/GenBank/DDBJ databases">
        <title>Chromosome-level genome assembly of the freshwater bivalve Anodonta woodiana.</title>
        <authorList>
            <person name="Chen X."/>
        </authorList>
    </citation>
    <scope>NUCLEOTIDE SEQUENCE [LARGE SCALE GENOMIC DNA]</scope>
    <source>
        <strain evidence="8">MN2024</strain>
        <tissue evidence="8">Gills</tissue>
    </source>
</reference>
<evidence type="ECO:0000313" key="9">
    <source>
        <dbReference type="Proteomes" id="UP001634394"/>
    </source>
</evidence>
<feature type="region of interest" description="Disordered" evidence="7">
    <location>
        <begin position="245"/>
        <end position="269"/>
    </location>
</feature>
<gene>
    <name evidence="8" type="ORF">ACJMK2_014855</name>
</gene>